<dbReference type="SUPFAM" id="SSF52467">
    <property type="entry name" value="DHS-like NAD/FAD-binding domain"/>
    <property type="match status" value="1"/>
</dbReference>
<reference evidence="1 2" key="1">
    <citation type="submission" date="2019-10" db="EMBL/GenBank/DDBJ databases">
        <title>Whole genome shotgun sequence of Acrocarpospora corrugata NBRC 13972.</title>
        <authorList>
            <person name="Ichikawa N."/>
            <person name="Kimura A."/>
            <person name="Kitahashi Y."/>
            <person name="Komaki H."/>
            <person name="Oguchi A."/>
        </authorList>
    </citation>
    <scope>NUCLEOTIDE SEQUENCE [LARGE SCALE GENOMIC DNA]</scope>
    <source>
        <strain evidence="1 2">NBRC 13972</strain>
    </source>
</reference>
<dbReference type="EMBL" id="BLAD01000095">
    <property type="protein sequence ID" value="GES05204.1"/>
    <property type="molecule type" value="Genomic_DNA"/>
</dbReference>
<dbReference type="AlphaFoldDB" id="A0A5M3W8M0"/>
<dbReference type="InterPro" id="IPR029035">
    <property type="entry name" value="DHS-like_NAD/FAD-binding_dom"/>
</dbReference>
<dbReference type="Proteomes" id="UP000334990">
    <property type="component" value="Unassembled WGS sequence"/>
</dbReference>
<evidence type="ECO:0000313" key="2">
    <source>
        <dbReference type="Proteomes" id="UP000334990"/>
    </source>
</evidence>
<dbReference type="Pfam" id="PF13289">
    <property type="entry name" value="SIR2_2"/>
    <property type="match status" value="1"/>
</dbReference>
<evidence type="ECO:0000313" key="1">
    <source>
        <dbReference type="EMBL" id="GES05204.1"/>
    </source>
</evidence>
<name>A0A5M3W8M0_9ACTN</name>
<proteinExistence type="predicted"/>
<dbReference type="RefSeq" id="WP_170317246.1">
    <property type="nucleotide sequence ID" value="NZ_BAAABN010000094.1"/>
</dbReference>
<comment type="caution">
    <text evidence="1">The sequence shown here is derived from an EMBL/GenBank/DDBJ whole genome shotgun (WGS) entry which is preliminary data.</text>
</comment>
<accession>A0A5M3W8M0</accession>
<protein>
    <submittedName>
        <fullName evidence="1">Uncharacterized protein</fullName>
    </submittedName>
</protein>
<sequence length="290" mass="32654">MDEKDWNRLVHQLRHGDCTPFLGAGAVAGTLPTARELSEDLAARYDYPFGDSHNLARVTEYAVVSQGYDSVETKFAFADRLNHYPRPLAEAHEPHTALAAFPISVYITTNYDDFMLNALRAAGKAPQLAICPWNEPRWDEEVQLAAWDPTPEQPLVFHLHGQAQSPSSLVLTEGDYLDFLIRLAEDRSTGKGELLPPTVLRALTTQPLLFLGYGVQDWPFRTVFQGLLRTMPSMNRRRSISVTLMPPTSSPGQHDAVRRYLAKYLDGWNISIYIGTVKEFFRELHQRAGG</sequence>
<organism evidence="1 2">
    <name type="scientific">Acrocarpospora corrugata</name>
    <dbReference type="NCBI Taxonomy" id="35763"/>
    <lineage>
        <taxon>Bacteria</taxon>
        <taxon>Bacillati</taxon>
        <taxon>Actinomycetota</taxon>
        <taxon>Actinomycetes</taxon>
        <taxon>Streptosporangiales</taxon>
        <taxon>Streptosporangiaceae</taxon>
        <taxon>Acrocarpospora</taxon>
    </lineage>
</organism>
<keyword evidence="2" id="KW-1185">Reference proteome</keyword>
<gene>
    <name evidence="1" type="ORF">Acor_72720</name>
</gene>